<evidence type="ECO:0000256" key="11">
    <source>
        <dbReference type="ARBA" id="ARBA00023134"/>
    </source>
</evidence>
<comment type="catalytic activity">
    <reaction evidence="1">
        <text>GTP = 3',5'-cyclic GMP + diphosphate</text>
        <dbReference type="Rhea" id="RHEA:13665"/>
        <dbReference type="ChEBI" id="CHEBI:33019"/>
        <dbReference type="ChEBI" id="CHEBI:37565"/>
        <dbReference type="ChEBI" id="CHEBI:57746"/>
        <dbReference type="EC" id="4.6.1.2"/>
    </reaction>
</comment>
<dbReference type="Gene3D" id="3.30.450.260">
    <property type="entry name" value="Haem NO binding associated domain"/>
    <property type="match status" value="1"/>
</dbReference>
<evidence type="ECO:0000256" key="6">
    <source>
        <dbReference type="ARBA" id="ARBA00022617"/>
    </source>
</evidence>
<comment type="subcellular location">
    <subcellularLocation>
        <location evidence="3">Cytoplasm</location>
    </subcellularLocation>
</comment>
<dbReference type="GO" id="GO:0070482">
    <property type="term" value="P:response to oxygen levels"/>
    <property type="evidence" value="ECO:0007669"/>
    <property type="project" value="TreeGrafter"/>
</dbReference>
<keyword evidence="6" id="KW-0479">Metal-binding</keyword>
<dbReference type="EMBL" id="BTSX01000006">
    <property type="protein sequence ID" value="GMT05296.1"/>
    <property type="molecule type" value="Genomic_DNA"/>
</dbReference>
<dbReference type="Proteomes" id="UP001432027">
    <property type="component" value="Unassembled WGS sequence"/>
</dbReference>
<dbReference type="FunFam" id="3.30.450.260:FF:000002">
    <property type="entry name" value="guanylate cyclase soluble subunit alpha-2"/>
    <property type="match status" value="1"/>
</dbReference>
<dbReference type="InterPro" id="IPR038158">
    <property type="entry name" value="H-NOX_domain_sf"/>
</dbReference>
<keyword evidence="7" id="KW-0547">Nucleotide-binding</keyword>
<dbReference type="Pfam" id="PF00211">
    <property type="entry name" value="Guanylate_cyc"/>
    <property type="match status" value="1"/>
</dbReference>
<evidence type="ECO:0000256" key="15">
    <source>
        <dbReference type="SAM" id="Coils"/>
    </source>
</evidence>
<name>A0AAV5UE95_9BILA</name>
<evidence type="ECO:0000259" key="17">
    <source>
        <dbReference type="PROSITE" id="PS50125"/>
    </source>
</evidence>
<keyword evidence="13" id="KW-0141">cGMP biosynthesis</keyword>
<keyword evidence="8" id="KW-0460">Magnesium</keyword>
<dbReference type="GO" id="GO:0004383">
    <property type="term" value="F:guanylate cyclase activity"/>
    <property type="evidence" value="ECO:0007669"/>
    <property type="project" value="UniProtKB-EC"/>
</dbReference>
<gene>
    <name evidence="18" type="ORF">PENTCL1PPCAC_27470</name>
</gene>
<evidence type="ECO:0000256" key="3">
    <source>
        <dbReference type="ARBA" id="ARBA00004496"/>
    </source>
</evidence>
<dbReference type="Pfam" id="PF07701">
    <property type="entry name" value="HNOBA"/>
    <property type="match status" value="1"/>
</dbReference>
<evidence type="ECO:0000256" key="1">
    <source>
        <dbReference type="ARBA" id="ARBA00001436"/>
    </source>
</evidence>
<dbReference type="PANTHER" id="PTHR45655">
    <property type="entry name" value="GUANYLATE CYCLASE SOLUBLE SUBUNIT BETA-2"/>
    <property type="match status" value="1"/>
</dbReference>
<dbReference type="GO" id="GO:0020037">
    <property type="term" value="F:heme binding"/>
    <property type="evidence" value="ECO:0007669"/>
    <property type="project" value="InterPro"/>
</dbReference>
<feature type="compositionally biased region" description="Low complexity" evidence="16">
    <location>
        <begin position="658"/>
        <end position="671"/>
    </location>
</feature>
<evidence type="ECO:0000256" key="7">
    <source>
        <dbReference type="ARBA" id="ARBA00022741"/>
    </source>
</evidence>
<feature type="non-terminal residue" evidence="18">
    <location>
        <position position="1"/>
    </location>
</feature>
<dbReference type="InterPro" id="IPR042463">
    <property type="entry name" value="HNOB_dom_associated_sf"/>
</dbReference>
<dbReference type="PANTHER" id="PTHR45655:SF13">
    <property type="entry name" value="SOLUBLE GUANYLATE CYCLASE GCY-32-RELATED"/>
    <property type="match status" value="1"/>
</dbReference>
<keyword evidence="5" id="KW-0963">Cytoplasm</keyword>
<keyword evidence="10 15" id="KW-0175">Coiled coil</keyword>
<feature type="domain" description="Guanylate cyclase" evidence="17">
    <location>
        <begin position="429"/>
        <end position="557"/>
    </location>
</feature>
<keyword evidence="9" id="KW-0408">Iron</keyword>
<accession>A0AAV5UE95</accession>
<comment type="cofactor">
    <cofactor evidence="2">
        <name>heme</name>
        <dbReference type="ChEBI" id="CHEBI:30413"/>
    </cofactor>
</comment>
<evidence type="ECO:0000256" key="16">
    <source>
        <dbReference type="SAM" id="MobiDB-lite"/>
    </source>
</evidence>
<dbReference type="Pfam" id="PF07700">
    <property type="entry name" value="HNOB"/>
    <property type="match status" value="1"/>
</dbReference>
<dbReference type="FunFam" id="3.90.1520.10:FF:000005">
    <property type="entry name" value="Soluble guanylate cyclase gcy-36"/>
    <property type="match status" value="1"/>
</dbReference>
<keyword evidence="11" id="KW-0342">GTP-binding</keyword>
<feature type="region of interest" description="Disordered" evidence="16">
    <location>
        <begin position="650"/>
        <end position="692"/>
    </location>
</feature>
<sequence>QFGWIHESFRQLVNRKYGREVWLKILELSRFEEGTESEISHYYNDDETLRLVNAMANVIGIPIEEVWEAYGGFLIQFTMETGWDELLRAMAIDLEGFLDSLDSLHYFIDHVVYQTKLRGPSFRCEPQPDGTLLLHYYSKRSGLYPIVKGVVREVARRIYDTEVIMKVQERKQEHLDAFVTEHVVFVIVQVKTSNSSAAKAITSKISEAPIMSITSGMGLFDISAEDFCLAYPYHICFDKDLFIEHIGAHIRRAYPQCQRSETRVSDIFELIHPEMPLSYESILAFKNSLFVFKMKGSGDVVHDGSDAEGKPVHVKGSMTLVDGGKYLLYLCSVNVTTVRELIERKLHISDMQRHDGTRDLIMLNQSRMSQVELNRTLEETMKNMKKMAAELEIEKQKTDTLLCELMPPSVAESLRQGKVADACEFSDCTLLFTDIVTFTNICAECTPYDVVTLLNDLYLRFDRLVGLHDVYKVETIGDAYMIVGGVPDPCDNHAERVLNVSIGMLMESKLVHSPITHKPIKMRIGVHCGPVVAGVVGMKMPRYCLFGDSVNVANKMEACGIPCKIHVSEPAKKNGSATNSSFVFSTRGLTEIKGKGVMFTYFLDRNDRRSVWELCSRPRSSEQTIDGYMELHDLSIYGEMEETPKGSIKIKKNGKQRNGAAAAAENGVENGQQHENGDTNDHHVHSKTCTIV</sequence>
<dbReference type="PROSITE" id="PS00452">
    <property type="entry name" value="GUANYLATE_CYCLASE_1"/>
    <property type="match status" value="1"/>
</dbReference>
<evidence type="ECO:0000256" key="8">
    <source>
        <dbReference type="ARBA" id="ARBA00022842"/>
    </source>
</evidence>
<dbReference type="FunFam" id="3.30.70.1230:FF:000007">
    <property type="entry name" value="Guanylate cyclase soluble subunit alpha-3"/>
    <property type="match status" value="1"/>
</dbReference>
<dbReference type="GO" id="GO:0008074">
    <property type="term" value="C:guanylate cyclase complex, soluble"/>
    <property type="evidence" value="ECO:0007669"/>
    <property type="project" value="TreeGrafter"/>
</dbReference>
<evidence type="ECO:0000256" key="4">
    <source>
        <dbReference type="ARBA" id="ARBA00012202"/>
    </source>
</evidence>
<evidence type="ECO:0000256" key="13">
    <source>
        <dbReference type="ARBA" id="ARBA00023293"/>
    </source>
</evidence>
<dbReference type="CDD" id="cd07302">
    <property type="entry name" value="CHD"/>
    <property type="match status" value="1"/>
</dbReference>
<dbReference type="AlphaFoldDB" id="A0AAV5UE95"/>
<evidence type="ECO:0000256" key="2">
    <source>
        <dbReference type="ARBA" id="ARBA00001971"/>
    </source>
</evidence>
<dbReference type="EC" id="4.6.1.2" evidence="4"/>
<dbReference type="Gene3D" id="3.90.1520.10">
    <property type="entry name" value="H-NOX domain"/>
    <property type="match status" value="1"/>
</dbReference>
<reference evidence="18" key="1">
    <citation type="submission" date="2023-10" db="EMBL/GenBank/DDBJ databases">
        <title>Genome assembly of Pristionchus species.</title>
        <authorList>
            <person name="Yoshida K."/>
            <person name="Sommer R.J."/>
        </authorList>
    </citation>
    <scope>NUCLEOTIDE SEQUENCE</scope>
    <source>
        <strain evidence="18">RS0144</strain>
    </source>
</reference>
<dbReference type="InterPro" id="IPR011645">
    <property type="entry name" value="HNOB_dom_associated"/>
</dbReference>
<dbReference type="InterPro" id="IPR011644">
    <property type="entry name" value="Heme_NO-bd"/>
</dbReference>
<dbReference type="InterPro" id="IPR024096">
    <property type="entry name" value="NO_sig/Golgi_transp_ligand-bd"/>
</dbReference>
<dbReference type="InterPro" id="IPR001054">
    <property type="entry name" value="A/G_cyclase"/>
</dbReference>
<evidence type="ECO:0000256" key="5">
    <source>
        <dbReference type="ARBA" id="ARBA00022490"/>
    </source>
</evidence>
<keyword evidence="12 14" id="KW-0456">Lyase</keyword>
<dbReference type="InterPro" id="IPR018297">
    <property type="entry name" value="A/G_cyclase_CS"/>
</dbReference>
<dbReference type="SUPFAM" id="SSF111126">
    <property type="entry name" value="Ligand-binding domain in the NO signalling and Golgi transport"/>
    <property type="match status" value="1"/>
</dbReference>
<dbReference type="Gene3D" id="6.10.250.780">
    <property type="match status" value="1"/>
</dbReference>
<evidence type="ECO:0000256" key="10">
    <source>
        <dbReference type="ARBA" id="ARBA00023054"/>
    </source>
</evidence>
<dbReference type="PROSITE" id="PS50125">
    <property type="entry name" value="GUANYLATE_CYCLASE_2"/>
    <property type="match status" value="1"/>
</dbReference>
<protein>
    <recommendedName>
        <fullName evidence="4">guanylate cyclase</fullName>
        <ecNumber evidence="4">4.6.1.2</ecNumber>
    </recommendedName>
</protein>
<dbReference type="Gene3D" id="3.30.70.1230">
    <property type="entry name" value="Nucleotide cyclase"/>
    <property type="match status" value="1"/>
</dbReference>
<dbReference type="InterPro" id="IPR029787">
    <property type="entry name" value="Nucleotide_cyclase"/>
</dbReference>
<evidence type="ECO:0000256" key="12">
    <source>
        <dbReference type="ARBA" id="ARBA00023239"/>
    </source>
</evidence>
<feature type="coiled-coil region" evidence="15">
    <location>
        <begin position="370"/>
        <end position="401"/>
    </location>
</feature>
<evidence type="ECO:0000313" key="19">
    <source>
        <dbReference type="Proteomes" id="UP001432027"/>
    </source>
</evidence>
<comment type="similarity">
    <text evidence="14">Belongs to the adenylyl cyclase class-4/guanylyl cyclase family.</text>
</comment>
<evidence type="ECO:0000313" key="18">
    <source>
        <dbReference type="EMBL" id="GMT05296.1"/>
    </source>
</evidence>
<proteinExistence type="inferred from homology"/>
<comment type="caution">
    <text evidence="18">The sequence shown here is derived from an EMBL/GenBank/DDBJ whole genome shotgun (WGS) entry which is preliminary data.</text>
</comment>
<dbReference type="SMART" id="SM00044">
    <property type="entry name" value="CYCc"/>
    <property type="match status" value="1"/>
</dbReference>
<evidence type="ECO:0000256" key="14">
    <source>
        <dbReference type="RuleBase" id="RU000405"/>
    </source>
</evidence>
<dbReference type="GO" id="GO:0005525">
    <property type="term" value="F:GTP binding"/>
    <property type="evidence" value="ECO:0007669"/>
    <property type="project" value="UniProtKB-KW"/>
</dbReference>
<dbReference type="GO" id="GO:0019934">
    <property type="term" value="P:cGMP-mediated signaling"/>
    <property type="evidence" value="ECO:0007669"/>
    <property type="project" value="TreeGrafter"/>
</dbReference>
<evidence type="ECO:0000256" key="9">
    <source>
        <dbReference type="ARBA" id="ARBA00023004"/>
    </source>
</evidence>
<keyword evidence="6" id="KW-0349">Heme</keyword>
<keyword evidence="19" id="KW-1185">Reference proteome</keyword>
<dbReference type="SUPFAM" id="SSF55073">
    <property type="entry name" value="Nucleotide cyclase"/>
    <property type="match status" value="1"/>
</dbReference>
<organism evidence="18 19">
    <name type="scientific">Pristionchus entomophagus</name>
    <dbReference type="NCBI Taxonomy" id="358040"/>
    <lineage>
        <taxon>Eukaryota</taxon>
        <taxon>Metazoa</taxon>
        <taxon>Ecdysozoa</taxon>
        <taxon>Nematoda</taxon>
        <taxon>Chromadorea</taxon>
        <taxon>Rhabditida</taxon>
        <taxon>Rhabditina</taxon>
        <taxon>Diplogasteromorpha</taxon>
        <taxon>Diplogasteroidea</taxon>
        <taxon>Neodiplogasteridae</taxon>
        <taxon>Pristionchus</taxon>
    </lineage>
</organism>